<evidence type="ECO:0000259" key="3">
    <source>
        <dbReference type="Pfam" id="PF16679"/>
    </source>
</evidence>
<reference evidence="4 5" key="1">
    <citation type="journal article" date="2018" name="Mol. Plant">
        <title>The genome of Artemisia annua provides insight into the evolution of Asteraceae family and artemisinin biosynthesis.</title>
        <authorList>
            <person name="Shen Q."/>
            <person name="Zhang L."/>
            <person name="Liao Z."/>
            <person name="Wang S."/>
            <person name="Yan T."/>
            <person name="Shi P."/>
            <person name="Liu M."/>
            <person name="Fu X."/>
            <person name="Pan Q."/>
            <person name="Wang Y."/>
            <person name="Lv Z."/>
            <person name="Lu X."/>
            <person name="Zhang F."/>
            <person name="Jiang W."/>
            <person name="Ma Y."/>
            <person name="Chen M."/>
            <person name="Hao X."/>
            <person name="Li L."/>
            <person name="Tang Y."/>
            <person name="Lv G."/>
            <person name="Zhou Y."/>
            <person name="Sun X."/>
            <person name="Brodelius P.E."/>
            <person name="Rose J.K.C."/>
            <person name="Tang K."/>
        </authorList>
    </citation>
    <scope>NUCLEOTIDE SEQUENCE [LARGE SCALE GENOMIC DNA]</scope>
    <source>
        <strain evidence="5">cv. Huhao1</strain>
        <tissue evidence="4">Leaf</tissue>
    </source>
</reference>
<dbReference type="InterPro" id="IPR038090">
    <property type="entry name" value="Cdt1_C_WH_dom_sf"/>
</dbReference>
<dbReference type="GO" id="GO:0070182">
    <property type="term" value="F:DNA polymerase binding"/>
    <property type="evidence" value="ECO:0007669"/>
    <property type="project" value="TreeGrafter"/>
</dbReference>
<proteinExistence type="inferred from homology"/>
<dbReference type="InterPro" id="IPR045173">
    <property type="entry name" value="Cdt1"/>
</dbReference>
<dbReference type="GO" id="GO:0005634">
    <property type="term" value="C:nucleus"/>
    <property type="evidence" value="ECO:0007669"/>
    <property type="project" value="TreeGrafter"/>
</dbReference>
<dbReference type="STRING" id="35608.A0A2U1L964"/>
<evidence type="ECO:0000313" key="4">
    <source>
        <dbReference type="EMBL" id="PWA45542.1"/>
    </source>
</evidence>
<dbReference type="InterPro" id="IPR032054">
    <property type="entry name" value="Cdt1_C"/>
</dbReference>
<evidence type="ECO:0000256" key="1">
    <source>
        <dbReference type="ARBA" id="ARBA00008356"/>
    </source>
</evidence>
<dbReference type="EMBL" id="PKPP01010711">
    <property type="protein sequence ID" value="PWA45542.1"/>
    <property type="molecule type" value="Genomic_DNA"/>
</dbReference>
<name>A0A2U1L964_ARTAN</name>
<dbReference type="OrthoDB" id="341730at2759"/>
<evidence type="ECO:0000256" key="2">
    <source>
        <dbReference type="ARBA" id="ARBA00023306"/>
    </source>
</evidence>
<gene>
    <name evidence="4" type="ORF">CTI12_AA516170</name>
</gene>
<comment type="similarity">
    <text evidence="1">Belongs to the Cdt1 family.</text>
</comment>
<keyword evidence="2" id="KW-0131">Cell cycle</keyword>
<dbReference type="AlphaFoldDB" id="A0A2U1L964"/>
<dbReference type="Proteomes" id="UP000245207">
    <property type="component" value="Unassembled WGS sequence"/>
</dbReference>
<dbReference type="Gene3D" id="1.10.10.1420">
    <property type="entry name" value="DNA replication factor Cdt1, C-terminal WH domain"/>
    <property type="match status" value="1"/>
</dbReference>
<sequence length="115" mass="12987">MTPILSVEDNSENDVIAQSGLKAFQTTSDCLTDIVETIHNVSRSTQCSFITQSELVYKILVNNLDIVEREEIEEHLEALVNKAPDWITKKVDLSGDTLYYFNKGMDLKSVTEMLT</sequence>
<dbReference type="GO" id="GO:0000076">
    <property type="term" value="P:DNA replication checkpoint signaling"/>
    <property type="evidence" value="ECO:0007669"/>
    <property type="project" value="TreeGrafter"/>
</dbReference>
<accession>A0A2U1L964</accession>
<comment type="caution">
    <text evidence="4">The sequence shown here is derived from an EMBL/GenBank/DDBJ whole genome shotgun (WGS) entry which is preliminary data.</text>
</comment>
<feature type="domain" description="DNA replication factor Cdt1 C-terminal" evidence="3">
    <location>
        <begin position="25"/>
        <end position="89"/>
    </location>
</feature>
<keyword evidence="5" id="KW-1185">Reference proteome</keyword>
<dbReference type="GO" id="GO:0003677">
    <property type="term" value="F:DNA binding"/>
    <property type="evidence" value="ECO:0007669"/>
    <property type="project" value="InterPro"/>
</dbReference>
<dbReference type="GO" id="GO:0071163">
    <property type="term" value="P:DNA replication preinitiation complex assembly"/>
    <property type="evidence" value="ECO:0007669"/>
    <property type="project" value="InterPro"/>
</dbReference>
<dbReference type="PANTHER" id="PTHR28637">
    <property type="entry name" value="DNA REPLICATION FACTOR CDT1"/>
    <property type="match status" value="1"/>
</dbReference>
<dbReference type="GO" id="GO:0030174">
    <property type="term" value="P:regulation of DNA-templated DNA replication initiation"/>
    <property type="evidence" value="ECO:0007669"/>
    <property type="project" value="InterPro"/>
</dbReference>
<dbReference type="GO" id="GO:0000278">
    <property type="term" value="P:mitotic cell cycle"/>
    <property type="evidence" value="ECO:0007669"/>
    <property type="project" value="TreeGrafter"/>
</dbReference>
<organism evidence="4 5">
    <name type="scientific">Artemisia annua</name>
    <name type="common">Sweet wormwood</name>
    <dbReference type="NCBI Taxonomy" id="35608"/>
    <lineage>
        <taxon>Eukaryota</taxon>
        <taxon>Viridiplantae</taxon>
        <taxon>Streptophyta</taxon>
        <taxon>Embryophyta</taxon>
        <taxon>Tracheophyta</taxon>
        <taxon>Spermatophyta</taxon>
        <taxon>Magnoliopsida</taxon>
        <taxon>eudicotyledons</taxon>
        <taxon>Gunneridae</taxon>
        <taxon>Pentapetalae</taxon>
        <taxon>asterids</taxon>
        <taxon>campanulids</taxon>
        <taxon>Asterales</taxon>
        <taxon>Asteraceae</taxon>
        <taxon>Asteroideae</taxon>
        <taxon>Anthemideae</taxon>
        <taxon>Artemisiinae</taxon>
        <taxon>Artemisia</taxon>
    </lineage>
</organism>
<dbReference type="PANTHER" id="PTHR28637:SF13">
    <property type="entry name" value="EXPRESSED PROTEIN"/>
    <property type="match status" value="1"/>
</dbReference>
<dbReference type="Pfam" id="PF16679">
    <property type="entry name" value="CDT1_C"/>
    <property type="match status" value="1"/>
</dbReference>
<evidence type="ECO:0000313" key="5">
    <source>
        <dbReference type="Proteomes" id="UP000245207"/>
    </source>
</evidence>
<protein>
    <submittedName>
        <fullName evidence="4">CDT1 Geminin-binding domain-like protein</fullName>
    </submittedName>
</protein>